<dbReference type="EMBL" id="JAWDGP010006106">
    <property type="protein sequence ID" value="KAK3747181.1"/>
    <property type="molecule type" value="Genomic_DNA"/>
</dbReference>
<gene>
    <name evidence="1" type="ORF">RRG08_035727</name>
</gene>
<accession>A0AAE0YJI7</accession>
<organism evidence="1 2">
    <name type="scientific">Elysia crispata</name>
    <name type="common">lettuce slug</name>
    <dbReference type="NCBI Taxonomy" id="231223"/>
    <lineage>
        <taxon>Eukaryota</taxon>
        <taxon>Metazoa</taxon>
        <taxon>Spiralia</taxon>
        <taxon>Lophotrochozoa</taxon>
        <taxon>Mollusca</taxon>
        <taxon>Gastropoda</taxon>
        <taxon>Heterobranchia</taxon>
        <taxon>Euthyneura</taxon>
        <taxon>Panpulmonata</taxon>
        <taxon>Sacoglossa</taxon>
        <taxon>Placobranchoidea</taxon>
        <taxon>Plakobranchidae</taxon>
        <taxon>Elysia</taxon>
    </lineage>
</organism>
<comment type="caution">
    <text evidence="1">The sequence shown here is derived from an EMBL/GenBank/DDBJ whole genome shotgun (WGS) entry which is preliminary data.</text>
</comment>
<dbReference type="AlphaFoldDB" id="A0AAE0YJI7"/>
<name>A0AAE0YJI7_9GAST</name>
<evidence type="ECO:0000313" key="2">
    <source>
        <dbReference type="Proteomes" id="UP001283361"/>
    </source>
</evidence>
<reference evidence="1" key="1">
    <citation type="journal article" date="2023" name="G3 (Bethesda)">
        <title>A reference genome for the long-term kleptoplast-retaining sea slug Elysia crispata morphotype clarki.</title>
        <authorList>
            <person name="Eastman K.E."/>
            <person name="Pendleton A.L."/>
            <person name="Shaikh M.A."/>
            <person name="Suttiyut T."/>
            <person name="Ogas R."/>
            <person name="Tomko P."/>
            <person name="Gavelis G."/>
            <person name="Widhalm J.R."/>
            <person name="Wisecaver J.H."/>
        </authorList>
    </citation>
    <scope>NUCLEOTIDE SEQUENCE</scope>
    <source>
        <strain evidence="1">ECLA1</strain>
    </source>
</reference>
<sequence length="95" mass="10725">MQSLASTRLLYRYSLFRESSTVQFCDLQLMGLRRWHHGFLICHTPRCKTAPEVLPGKCREPGCLKPLDCPGRTGLSKTVRLPGQNRLSKTVILPG</sequence>
<proteinExistence type="predicted"/>
<evidence type="ECO:0000313" key="1">
    <source>
        <dbReference type="EMBL" id="KAK3747181.1"/>
    </source>
</evidence>
<dbReference type="Proteomes" id="UP001283361">
    <property type="component" value="Unassembled WGS sequence"/>
</dbReference>
<protein>
    <submittedName>
        <fullName evidence="1">Uncharacterized protein</fullName>
    </submittedName>
</protein>
<keyword evidence="2" id="KW-1185">Reference proteome</keyword>